<feature type="compositionally biased region" description="Basic and acidic residues" evidence="2">
    <location>
        <begin position="98"/>
        <end position="118"/>
    </location>
</feature>
<feature type="non-terminal residue" evidence="3">
    <location>
        <position position="1"/>
    </location>
</feature>
<evidence type="ECO:0000313" key="4">
    <source>
        <dbReference type="Proteomes" id="UP001164746"/>
    </source>
</evidence>
<reference evidence="3" key="1">
    <citation type="submission" date="2022-11" db="EMBL/GenBank/DDBJ databases">
        <title>Centuries of genome instability and evolution in soft-shell clam transmissible cancer (bioRxiv).</title>
        <authorList>
            <person name="Hart S.F.M."/>
            <person name="Yonemitsu M.A."/>
            <person name="Giersch R.M."/>
            <person name="Beal B.F."/>
            <person name="Arriagada G."/>
            <person name="Davis B.W."/>
            <person name="Ostrander E.A."/>
            <person name="Goff S.P."/>
            <person name="Metzger M.J."/>
        </authorList>
    </citation>
    <scope>NUCLEOTIDE SEQUENCE</scope>
    <source>
        <strain evidence="3">MELC-2E11</strain>
        <tissue evidence="3">Siphon/mantle</tissue>
    </source>
</reference>
<keyword evidence="1" id="KW-0175">Coiled coil</keyword>
<dbReference type="EMBL" id="CP111022">
    <property type="protein sequence ID" value="WAR20156.1"/>
    <property type="molecule type" value="Genomic_DNA"/>
</dbReference>
<protein>
    <submittedName>
        <fullName evidence="3">Uncharacterized protein</fullName>
    </submittedName>
</protein>
<accession>A0ABY7FLQ5</accession>
<organism evidence="3 4">
    <name type="scientific">Mya arenaria</name>
    <name type="common">Soft-shell clam</name>
    <dbReference type="NCBI Taxonomy" id="6604"/>
    <lineage>
        <taxon>Eukaryota</taxon>
        <taxon>Metazoa</taxon>
        <taxon>Spiralia</taxon>
        <taxon>Lophotrochozoa</taxon>
        <taxon>Mollusca</taxon>
        <taxon>Bivalvia</taxon>
        <taxon>Autobranchia</taxon>
        <taxon>Heteroconchia</taxon>
        <taxon>Euheterodonta</taxon>
        <taxon>Imparidentia</taxon>
        <taxon>Neoheterodontei</taxon>
        <taxon>Myida</taxon>
        <taxon>Myoidea</taxon>
        <taxon>Myidae</taxon>
        <taxon>Mya</taxon>
    </lineage>
</organism>
<proteinExistence type="predicted"/>
<feature type="coiled-coil region" evidence="1">
    <location>
        <begin position="48"/>
        <end position="82"/>
    </location>
</feature>
<feature type="region of interest" description="Disordered" evidence="2">
    <location>
        <begin position="89"/>
        <end position="144"/>
    </location>
</feature>
<gene>
    <name evidence="3" type="ORF">MAR_001994</name>
</gene>
<evidence type="ECO:0000313" key="3">
    <source>
        <dbReference type="EMBL" id="WAR20156.1"/>
    </source>
</evidence>
<dbReference type="Proteomes" id="UP001164746">
    <property type="component" value="Chromosome 11"/>
</dbReference>
<name>A0ABY7FLQ5_MYAAR</name>
<keyword evidence="4" id="KW-1185">Reference proteome</keyword>
<evidence type="ECO:0000256" key="2">
    <source>
        <dbReference type="SAM" id="MobiDB-lite"/>
    </source>
</evidence>
<evidence type="ECO:0000256" key="1">
    <source>
        <dbReference type="SAM" id="Coils"/>
    </source>
</evidence>
<sequence length="144" mass="17138">EPAPESHKEIDPVKAIEYVRRLDRTPEKDFNARNEEDKKMVCQRRLLTEKVKEKIDRLENEVEAREREVESERKLREAAEQQLETCYRDMYGSPTVNEELRERLPRANKSDPFKREELSETDLSSIEEQIVATDEEGAETRQRF</sequence>